<dbReference type="Proteomes" id="UP000600799">
    <property type="component" value="Unassembled WGS sequence"/>
</dbReference>
<accession>A0ABS0HCV6</accession>
<comment type="caution">
    <text evidence="2">The sequence shown here is derived from an EMBL/GenBank/DDBJ whole genome shotgun (WGS) entry which is preliminary data.</text>
</comment>
<keyword evidence="3" id="KW-1185">Reference proteome</keyword>
<evidence type="ECO:0000256" key="1">
    <source>
        <dbReference type="SAM" id="Phobius"/>
    </source>
</evidence>
<sequence length="56" mass="6037">MDSYDLTRIIGIGMSLILVVASLKGREIGLSDGLRMAALWGFLIIALALVFSVLGW</sequence>
<proteinExistence type="predicted"/>
<organism evidence="2 3">
    <name type="scientific">Novosphingobium jiangmenense</name>
    <dbReference type="NCBI Taxonomy" id="2791981"/>
    <lineage>
        <taxon>Bacteria</taxon>
        <taxon>Pseudomonadati</taxon>
        <taxon>Pseudomonadota</taxon>
        <taxon>Alphaproteobacteria</taxon>
        <taxon>Sphingomonadales</taxon>
        <taxon>Sphingomonadaceae</taxon>
        <taxon>Novosphingobium</taxon>
    </lineage>
</organism>
<name>A0ABS0HCV6_9SPHN</name>
<reference evidence="2 3" key="1">
    <citation type="submission" date="2020-11" db="EMBL/GenBank/DDBJ databases">
        <title>The genome sequence of Novosphingobium sp. 1Y9A.</title>
        <authorList>
            <person name="Liu Y."/>
        </authorList>
    </citation>
    <scope>NUCLEOTIDE SEQUENCE [LARGE SCALE GENOMIC DNA]</scope>
    <source>
        <strain evidence="2 3">1Y9A</strain>
    </source>
</reference>
<dbReference type="EMBL" id="JADQDC010000002">
    <property type="protein sequence ID" value="MBF9150057.1"/>
    <property type="molecule type" value="Genomic_DNA"/>
</dbReference>
<feature type="transmembrane region" description="Helical" evidence="1">
    <location>
        <begin position="37"/>
        <end position="55"/>
    </location>
</feature>
<keyword evidence="1" id="KW-0812">Transmembrane</keyword>
<keyword evidence="1" id="KW-0472">Membrane</keyword>
<dbReference type="RefSeq" id="WP_196274429.1">
    <property type="nucleotide sequence ID" value="NZ_JADQDC010000002.1"/>
</dbReference>
<keyword evidence="1" id="KW-1133">Transmembrane helix</keyword>
<protein>
    <submittedName>
        <fullName evidence="2">Uncharacterized protein</fullName>
    </submittedName>
</protein>
<evidence type="ECO:0000313" key="2">
    <source>
        <dbReference type="EMBL" id="MBF9150057.1"/>
    </source>
</evidence>
<feature type="transmembrane region" description="Helical" evidence="1">
    <location>
        <begin position="6"/>
        <end position="25"/>
    </location>
</feature>
<evidence type="ECO:0000313" key="3">
    <source>
        <dbReference type="Proteomes" id="UP000600799"/>
    </source>
</evidence>
<gene>
    <name evidence="2" type="ORF">I2488_03500</name>
</gene>